<dbReference type="Pfam" id="PF00583">
    <property type="entry name" value="Acetyltransf_1"/>
    <property type="match status" value="1"/>
</dbReference>
<accession>A0A6M4IQG1</accession>
<dbReference type="SUPFAM" id="SSF55729">
    <property type="entry name" value="Acyl-CoA N-acyltransferases (Nat)"/>
    <property type="match status" value="1"/>
</dbReference>
<feature type="domain" description="N-acetyltransferase" evidence="1">
    <location>
        <begin position="139"/>
        <end position="275"/>
    </location>
</feature>
<keyword evidence="3" id="KW-1185">Reference proteome</keyword>
<reference evidence="2 3" key="1">
    <citation type="submission" date="2020-05" db="EMBL/GenBank/DDBJ databases">
        <title>Complete genome sequence of Gemmatimonas greenlandica TET16.</title>
        <authorList>
            <person name="Zeng Y."/>
        </authorList>
    </citation>
    <scope>NUCLEOTIDE SEQUENCE [LARGE SCALE GENOMIC DNA]</scope>
    <source>
        <strain evidence="2 3">TET16</strain>
    </source>
</reference>
<proteinExistence type="predicted"/>
<protein>
    <submittedName>
        <fullName evidence="2">GNAT family N-acetyltransferase</fullName>
    </submittedName>
</protein>
<dbReference type="EMBL" id="CP053085">
    <property type="protein sequence ID" value="QJR36375.1"/>
    <property type="molecule type" value="Genomic_DNA"/>
</dbReference>
<sequence length="275" mass="28658">MRHSFPFADLALARRIERAEGHANAAFVQSRAAVDPASGATLLDVGGTLALFDGVGSPLTQTFGLGVAETPTAMLMDTLEAFFLERGAGVMHEVSPTVDPSVLALLSSRGYHPIELTSVLVQPIDAASIAAGVAASTDVMVRRARDGEADHWAAVAASGWGESPEIVEFVRAMGEVSARAADTYAFFAESLGEPIATGSLHMHDGVAVLAGASTIPSARRRGAQNALLSARLAFAREQGCDLAVMGALPGSASQRNAERNGFRLAYTRIKWALGA</sequence>
<evidence type="ECO:0000313" key="2">
    <source>
        <dbReference type="EMBL" id="QJR36375.1"/>
    </source>
</evidence>
<keyword evidence="2" id="KW-0808">Transferase</keyword>
<dbReference type="KEGG" id="ggr:HKW67_13110"/>
<dbReference type="Gene3D" id="3.40.630.30">
    <property type="match status" value="1"/>
</dbReference>
<dbReference type="GO" id="GO:0016747">
    <property type="term" value="F:acyltransferase activity, transferring groups other than amino-acyl groups"/>
    <property type="evidence" value="ECO:0007669"/>
    <property type="project" value="InterPro"/>
</dbReference>
<dbReference type="InterPro" id="IPR000182">
    <property type="entry name" value="GNAT_dom"/>
</dbReference>
<dbReference type="InterPro" id="IPR016181">
    <property type="entry name" value="Acyl_CoA_acyltransferase"/>
</dbReference>
<gene>
    <name evidence="2" type="ORF">HKW67_13110</name>
</gene>
<dbReference type="PROSITE" id="PS51186">
    <property type="entry name" value="GNAT"/>
    <property type="match status" value="1"/>
</dbReference>
<organism evidence="2 3">
    <name type="scientific">Gemmatimonas groenlandica</name>
    <dbReference type="NCBI Taxonomy" id="2732249"/>
    <lineage>
        <taxon>Bacteria</taxon>
        <taxon>Pseudomonadati</taxon>
        <taxon>Gemmatimonadota</taxon>
        <taxon>Gemmatimonadia</taxon>
        <taxon>Gemmatimonadales</taxon>
        <taxon>Gemmatimonadaceae</taxon>
        <taxon>Gemmatimonas</taxon>
    </lineage>
</organism>
<dbReference type="AlphaFoldDB" id="A0A6M4IQG1"/>
<dbReference type="RefSeq" id="WP_171225807.1">
    <property type="nucleotide sequence ID" value="NZ_CP053085.1"/>
</dbReference>
<evidence type="ECO:0000313" key="3">
    <source>
        <dbReference type="Proteomes" id="UP000500938"/>
    </source>
</evidence>
<dbReference type="Proteomes" id="UP000500938">
    <property type="component" value="Chromosome"/>
</dbReference>
<dbReference type="CDD" id="cd04301">
    <property type="entry name" value="NAT_SF"/>
    <property type="match status" value="1"/>
</dbReference>
<evidence type="ECO:0000259" key="1">
    <source>
        <dbReference type="PROSITE" id="PS51186"/>
    </source>
</evidence>
<name>A0A6M4IQG1_9BACT</name>